<keyword evidence="14" id="KW-1185">Reference proteome</keyword>
<dbReference type="AlphaFoldDB" id="A0A0C3SG91"/>
<reference evidence="14" key="1">
    <citation type="journal article" date="2012" name="Nature">
        <title>Algal genomes reveal evolutionary mosaicism and the fate of nucleomorphs.</title>
        <authorList>
            <consortium name="DOE Joint Genome Institute"/>
            <person name="Curtis B.A."/>
            <person name="Tanifuji G."/>
            <person name="Burki F."/>
            <person name="Gruber A."/>
            <person name="Irimia M."/>
            <person name="Maruyama S."/>
            <person name="Arias M.C."/>
            <person name="Ball S.G."/>
            <person name="Gile G.H."/>
            <person name="Hirakawa Y."/>
            <person name="Hopkins J.F."/>
            <person name="Kuo A."/>
            <person name="Rensing S.A."/>
            <person name="Schmutz J."/>
            <person name="Symeonidi A."/>
            <person name="Elias M."/>
            <person name="Eveleigh R.J."/>
            <person name="Herman E.K."/>
            <person name="Klute M.J."/>
            <person name="Nakayama T."/>
            <person name="Obornik M."/>
            <person name="Reyes-Prieto A."/>
            <person name="Armbrust E.V."/>
            <person name="Aves S.J."/>
            <person name="Beiko R.G."/>
            <person name="Coutinho P."/>
            <person name="Dacks J.B."/>
            <person name="Durnford D.G."/>
            <person name="Fast N.M."/>
            <person name="Green B.R."/>
            <person name="Grisdale C.J."/>
            <person name="Hempel F."/>
            <person name="Henrissat B."/>
            <person name="Hoppner M.P."/>
            <person name="Ishida K."/>
            <person name="Kim E."/>
            <person name="Koreny L."/>
            <person name="Kroth P.G."/>
            <person name="Liu Y."/>
            <person name="Malik S.B."/>
            <person name="Maier U.G."/>
            <person name="McRose D."/>
            <person name="Mock T."/>
            <person name="Neilson J.A."/>
            <person name="Onodera N.T."/>
            <person name="Poole A.M."/>
            <person name="Pritham E.J."/>
            <person name="Richards T.A."/>
            <person name="Rocap G."/>
            <person name="Roy S.W."/>
            <person name="Sarai C."/>
            <person name="Schaack S."/>
            <person name="Shirato S."/>
            <person name="Slamovits C.H."/>
            <person name="Spencer D.F."/>
            <person name="Suzuki S."/>
            <person name="Worden A.Z."/>
            <person name="Zauner S."/>
            <person name="Barry K."/>
            <person name="Bell C."/>
            <person name="Bharti A.K."/>
            <person name="Crow J.A."/>
            <person name="Grimwood J."/>
            <person name="Kramer R."/>
            <person name="Lindquist E."/>
            <person name="Lucas S."/>
            <person name="Salamov A."/>
            <person name="McFadden G.I."/>
            <person name="Lane C.E."/>
            <person name="Keeling P.J."/>
            <person name="Gray M.W."/>
            <person name="Grigoriev I.V."/>
            <person name="Archibald J.M."/>
        </authorList>
    </citation>
    <scope>NUCLEOTIDE SEQUENCE</scope>
    <source>
        <strain evidence="14">CCMP2712</strain>
    </source>
</reference>
<evidence type="ECO:0000256" key="1">
    <source>
        <dbReference type="ARBA" id="ARBA00004229"/>
    </source>
</evidence>
<dbReference type="InterPro" id="IPR009000">
    <property type="entry name" value="Transl_B-barrel_sf"/>
</dbReference>
<dbReference type="OMA" id="RKNPWMN"/>
<evidence type="ECO:0000313" key="14">
    <source>
        <dbReference type="Proteomes" id="UP000011087"/>
    </source>
</evidence>
<keyword evidence="5" id="KW-0934">Plastid</keyword>
<dbReference type="CDD" id="cd03702">
    <property type="entry name" value="IF2_mtIF2_II"/>
    <property type="match status" value="1"/>
</dbReference>
<dbReference type="FunFam" id="2.40.30.10:FF:000008">
    <property type="entry name" value="Translation initiation factor IF-2"/>
    <property type="match status" value="1"/>
</dbReference>
<dbReference type="GO" id="GO:0003924">
    <property type="term" value="F:GTPase activity"/>
    <property type="evidence" value="ECO:0007669"/>
    <property type="project" value="InterPro"/>
</dbReference>
<dbReference type="HAMAP" id="MF_00100_B">
    <property type="entry name" value="IF_2_B"/>
    <property type="match status" value="1"/>
</dbReference>
<dbReference type="InterPro" id="IPR023115">
    <property type="entry name" value="TIF_IF2_dom3"/>
</dbReference>
<dbReference type="InterPro" id="IPR053905">
    <property type="entry name" value="EF-G-like_DII"/>
</dbReference>
<dbReference type="Pfam" id="PF04760">
    <property type="entry name" value="IF2_N"/>
    <property type="match status" value="1"/>
</dbReference>
<dbReference type="InterPro" id="IPR000178">
    <property type="entry name" value="TF_IF2_bacterial-like"/>
</dbReference>
<dbReference type="EnsemblProtists" id="AAC35680">
    <property type="protein sequence ID" value="AAC35680"/>
    <property type="gene ID" value="EGPrGTG00000000055"/>
</dbReference>
<dbReference type="FunFam" id="3.40.50.300:FF:000019">
    <property type="entry name" value="Translation initiation factor IF-2"/>
    <property type="match status" value="1"/>
</dbReference>
<evidence type="ECO:0000256" key="7">
    <source>
        <dbReference type="ARBA" id="ARBA00022917"/>
    </source>
</evidence>
<evidence type="ECO:0000256" key="11">
    <source>
        <dbReference type="SAM" id="Coils"/>
    </source>
</evidence>
<evidence type="ECO:0000256" key="3">
    <source>
        <dbReference type="ARBA" id="ARBA00022528"/>
    </source>
</evidence>
<dbReference type="Pfam" id="PF22042">
    <property type="entry name" value="EF-G_D2"/>
    <property type="match status" value="1"/>
</dbReference>
<dbReference type="CDD" id="cd03692">
    <property type="entry name" value="mtIF2_IVc"/>
    <property type="match status" value="1"/>
</dbReference>
<dbReference type="GO" id="GO:0005829">
    <property type="term" value="C:cytosol"/>
    <property type="evidence" value="ECO:0007669"/>
    <property type="project" value="TreeGrafter"/>
</dbReference>
<dbReference type="Proteomes" id="UP000011087">
    <property type="component" value="Unassembled WGS sequence"/>
</dbReference>
<feature type="coiled-coil region" evidence="11">
    <location>
        <begin position="347"/>
        <end position="374"/>
    </location>
</feature>
<dbReference type="PANTHER" id="PTHR43381:SF5">
    <property type="entry name" value="TR-TYPE G DOMAIN-CONTAINING PROTEIN"/>
    <property type="match status" value="1"/>
</dbReference>
<sequence>MKFDNHTYIQNYTSSDDETIVLINPLILNLFNKTNYDISQSNKQKDSIYHLDINIKTNSKLDKKSKKIDRNQDEVDELAKSKTKSKKKVQVEFETDDEYLNVFNKPKHFDIVEKNIRKTEILNEIKTINSATGKKNKKLLSRKKEEIVEDNQIPKELRINSSLTVQEFAELTCISDIEIIRTLFLKGQAVTVNQILDINTIIELGKDFHINIQIEEKNGLNEVNIEKNNFIKFSENTIRRAPIVTILGHVDHGKTTLLDKIRQTQIAQKEAGGITQKIAAYKVNVQYKNENRNIVFLDTPGHEAFSNMRSRGINVTDIVILLVAADDGVKPQTIEAINAIKAAKLPIIVAINKIDKDQANIEKVQQELSKYELIPESWGGQTPMIPISASQGTNIDSLLELILLMADIENYQAIEEDLASGTILESHIDRTRGPIASILVQNGTLKLGDIIVTGTSLGKIRGMLDSEGNKINTLTPSSPGIIWGLNKSLNSGDKFQTFSNEKDAKTYFSKESENNKKITYNYISENPSNQILEESSKKILNFILKTDTQGSIEAIVNAISRIKTKQLQIKILYSNLGEVTETDVEFASTTNAFVLAFNTRLAPGAKKTARQLNIDIREYNVVYDLVEDIESLIAQHSEPEYKKLKIGAATVKAVFPLGKNFVAGIIINEGKIVRSAHIQVQRKSGLVFEGDITTIKIVKKDVEEVSEGNECGLFIEEFSEWKVGDSIEIFELIQI</sequence>
<reference evidence="13" key="3">
    <citation type="submission" date="2015-06" db="UniProtKB">
        <authorList>
            <consortium name="EnsemblProtists"/>
        </authorList>
    </citation>
    <scope>IDENTIFICATION</scope>
</reference>
<dbReference type="GO" id="GO:0009507">
    <property type="term" value="C:chloroplast"/>
    <property type="evidence" value="ECO:0007669"/>
    <property type="project" value="UniProtKB-SubCell"/>
</dbReference>
<evidence type="ECO:0000256" key="10">
    <source>
        <dbReference type="ARBA" id="ARBA00044105"/>
    </source>
</evidence>
<evidence type="ECO:0000256" key="2">
    <source>
        <dbReference type="ARBA" id="ARBA00007733"/>
    </source>
</evidence>
<dbReference type="InterPro" id="IPR005225">
    <property type="entry name" value="Small_GTP-bd"/>
</dbReference>
<dbReference type="Pfam" id="PF00009">
    <property type="entry name" value="GTP_EFTU"/>
    <property type="match status" value="1"/>
</dbReference>
<evidence type="ECO:0000256" key="6">
    <source>
        <dbReference type="ARBA" id="ARBA00022741"/>
    </source>
</evidence>
<protein>
    <recommendedName>
        <fullName evidence="10">Translation initiation factor IF-2, chloroplastic</fullName>
    </recommendedName>
</protein>
<dbReference type="SUPFAM" id="SSF52156">
    <property type="entry name" value="Initiation factor IF2/eIF5b, domain 3"/>
    <property type="match status" value="1"/>
</dbReference>
<keyword evidence="4" id="KW-0396">Initiation factor</keyword>
<dbReference type="PANTHER" id="PTHR43381">
    <property type="entry name" value="TRANSLATION INITIATION FACTOR IF-2-RELATED"/>
    <property type="match status" value="1"/>
</dbReference>
<accession>A0A0C3SG91</accession>
<proteinExistence type="inferred from homology"/>
<dbReference type="InterPro" id="IPR015760">
    <property type="entry name" value="TIF_IF2"/>
</dbReference>
<keyword evidence="11" id="KW-0175">Coiled coil</keyword>
<keyword evidence="7" id="KW-0648">Protein biosynthesis</keyword>
<comment type="subcellular location">
    <subcellularLocation>
        <location evidence="1">Plastid</location>
        <location evidence="1">Chloroplast</location>
    </subcellularLocation>
</comment>
<reference evidence="14" key="2">
    <citation type="submission" date="2012-11" db="EMBL/GenBank/DDBJ databases">
        <authorList>
            <person name="Kuo A."/>
            <person name="Curtis B.A."/>
            <person name="Tanifuji G."/>
            <person name="Burki F."/>
            <person name="Gruber A."/>
            <person name="Irimia M."/>
            <person name="Maruyama S."/>
            <person name="Arias M.C."/>
            <person name="Ball S.G."/>
            <person name="Gile G.H."/>
            <person name="Hirakawa Y."/>
            <person name="Hopkins J.F."/>
            <person name="Rensing S.A."/>
            <person name="Schmutz J."/>
            <person name="Symeonidi A."/>
            <person name="Elias M."/>
            <person name="Eveleigh R.J."/>
            <person name="Herman E.K."/>
            <person name="Klute M.J."/>
            <person name="Nakayama T."/>
            <person name="Obornik M."/>
            <person name="Reyes-Prieto A."/>
            <person name="Armbrust E.V."/>
            <person name="Aves S.J."/>
            <person name="Beiko R.G."/>
            <person name="Coutinho P."/>
            <person name="Dacks J.B."/>
            <person name="Durnford D.G."/>
            <person name="Fast N.M."/>
            <person name="Green B.R."/>
            <person name="Grisdale C."/>
            <person name="Hempe F."/>
            <person name="Henrissat B."/>
            <person name="Hoppner M.P."/>
            <person name="Ishida K.-I."/>
            <person name="Kim E."/>
            <person name="Koreny L."/>
            <person name="Kroth P.G."/>
            <person name="Liu Y."/>
            <person name="Malik S.-B."/>
            <person name="Maier U.G."/>
            <person name="McRose D."/>
            <person name="Mock T."/>
            <person name="Neilson J.A."/>
            <person name="Onodera N.T."/>
            <person name="Poole A.M."/>
            <person name="Pritham E.J."/>
            <person name="Richards T.A."/>
            <person name="Rocap G."/>
            <person name="Roy S.W."/>
            <person name="Sarai C."/>
            <person name="Schaack S."/>
            <person name="Shirato S."/>
            <person name="Slamovits C.H."/>
            <person name="Spencer D.F."/>
            <person name="Suzuki S."/>
            <person name="Worden A.Z."/>
            <person name="Zauner S."/>
            <person name="Barry K."/>
            <person name="Bell C."/>
            <person name="Bharti A.K."/>
            <person name="Crow J.A."/>
            <person name="Grimwood J."/>
            <person name="Kramer R."/>
            <person name="Lindquist E."/>
            <person name="Lucas S."/>
            <person name="Salamov A."/>
            <person name="McFadden G.I."/>
            <person name="Lane C.E."/>
            <person name="Keeling P.J."/>
            <person name="Gray M.W."/>
            <person name="Grigoriev I.V."/>
            <person name="Archibald J.M."/>
        </authorList>
    </citation>
    <scope>NUCLEOTIDE SEQUENCE</scope>
    <source>
        <strain evidence="14">CCMP2712</strain>
    </source>
</reference>
<evidence type="ECO:0000256" key="5">
    <source>
        <dbReference type="ARBA" id="ARBA00022640"/>
    </source>
</evidence>
<dbReference type="NCBIfam" id="TIGR00487">
    <property type="entry name" value="IF-2"/>
    <property type="match status" value="1"/>
</dbReference>
<dbReference type="Gene3D" id="3.40.50.300">
    <property type="entry name" value="P-loop containing nucleotide triphosphate hydrolases"/>
    <property type="match status" value="1"/>
</dbReference>
<dbReference type="Gene3D" id="3.40.50.10050">
    <property type="entry name" value="Translation initiation factor IF- 2, domain 3"/>
    <property type="match status" value="1"/>
</dbReference>
<dbReference type="PRINTS" id="PR00315">
    <property type="entry name" value="ELONGATNFCT"/>
</dbReference>
<keyword evidence="3" id="KW-0150">Chloroplast</keyword>
<dbReference type="SMR" id="A0A0C3SG91"/>
<name>A0A0C3SG91_GUITC</name>
<dbReference type="PROSITE" id="PS51722">
    <property type="entry name" value="G_TR_2"/>
    <property type="match status" value="1"/>
</dbReference>
<keyword evidence="8" id="KW-0342">GTP-binding</keyword>
<dbReference type="SUPFAM" id="SSF50447">
    <property type="entry name" value="Translation proteins"/>
    <property type="match status" value="2"/>
</dbReference>
<comment type="function">
    <text evidence="9">One of the essential components for the initiation of protein synthesis. Protects formylmethionyl-tRNA from spontaneous hydrolysis and promotes its binding to the 30S ribosomal subunits. Also involved in the hydrolysis of GTP during the formation of the 70S ribosomal complex.</text>
</comment>
<dbReference type="InterPro" id="IPR000795">
    <property type="entry name" value="T_Tr_GTP-bd_dom"/>
</dbReference>
<evidence type="ECO:0000313" key="13">
    <source>
        <dbReference type="EnsemblProtists" id="AAC35680"/>
    </source>
</evidence>
<evidence type="ECO:0000259" key="12">
    <source>
        <dbReference type="PROSITE" id="PS51722"/>
    </source>
</evidence>
<comment type="similarity">
    <text evidence="2">Belongs to the TRAFAC class translation factor GTPase superfamily. Classic translation factor GTPase family. IF-2 subfamily.</text>
</comment>
<dbReference type="InterPro" id="IPR036925">
    <property type="entry name" value="TIF_IF2_dom3_sf"/>
</dbReference>
<dbReference type="NCBIfam" id="TIGR00231">
    <property type="entry name" value="small_GTP"/>
    <property type="match status" value="1"/>
</dbReference>
<evidence type="ECO:0000256" key="8">
    <source>
        <dbReference type="ARBA" id="ARBA00023134"/>
    </source>
</evidence>
<dbReference type="CDD" id="cd01887">
    <property type="entry name" value="IF2_eIF5B"/>
    <property type="match status" value="1"/>
</dbReference>
<evidence type="ECO:0000256" key="4">
    <source>
        <dbReference type="ARBA" id="ARBA00022540"/>
    </source>
</evidence>
<evidence type="ECO:0000256" key="9">
    <source>
        <dbReference type="ARBA" id="ARBA00025162"/>
    </source>
</evidence>
<dbReference type="FunFam" id="3.40.50.10050:FF:000001">
    <property type="entry name" value="Translation initiation factor IF-2"/>
    <property type="match status" value="1"/>
</dbReference>
<dbReference type="InterPro" id="IPR027417">
    <property type="entry name" value="P-loop_NTPase"/>
</dbReference>
<dbReference type="GO" id="GO:0005525">
    <property type="term" value="F:GTP binding"/>
    <property type="evidence" value="ECO:0007669"/>
    <property type="project" value="UniProtKB-KW"/>
</dbReference>
<dbReference type="Pfam" id="PF11987">
    <property type="entry name" value="IF-2"/>
    <property type="match status" value="1"/>
</dbReference>
<feature type="domain" description="Tr-type G" evidence="12">
    <location>
        <begin position="239"/>
        <end position="411"/>
    </location>
</feature>
<dbReference type="InterPro" id="IPR044145">
    <property type="entry name" value="IF2_II"/>
</dbReference>
<dbReference type="EMBL" id="AF041468">
    <property type="status" value="NOT_ANNOTATED_CDS"/>
    <property type="molecule type" value="Genomic_DNA"/>
</dbReference>
<dbReference type="Gene3D" id="2.40.30.10">
    <property type="entry name" value="Translation factors"/>
    <property type="match status" value="2"/>
</dbReference>
<organism evidence="13 14">
    <name type="scientific">Guillardia theta (strain CCMP2712)</name>
    <name type="common">Cryptophyte</name>
    <dbReference type="NCBI Taxonomy" id="905079"/>
    <lineage>
        <taxon>Eukaryota</taxon>
        <taxon>Cryptophyceae</taxon>
        <taxon>Pyrenomonadales</taxon>
        <taxon>Geminigeraceae</taxon>
        <taxon>Guillardia</taxon>
    </lineage>
</organism>
<keyword evidence="6" id="KW-0547">Nucleotide-binding</keyword>
<dbReference type="GO" id="GO:0003743">
    <property type="term" value="F:translation initiation factor activity"/>
    <property type="evidence" value="ECO:0007669"/>
    <property type="project" value="UniProtKB-KW"/>
</dbReference>
<dbReference type="InterPro" id="IPR006847">
    <property type="entry name" value="IF2_N"/>
</dbReference>
<dbReference type="SUPFAM" id="SSF52540">
    <property type="entry name" value="P-loop containing nucleoside triphosphate hydrolases"/>
    <property type="match status" value="1"/>
</dbReference>